<sequence>MGMLPSKLLSPSKSQRREEKFPIKEGMVPERLFDCKIRYCKVQEESLHSGDCLIRPKVEVRNY</sequence>
<dbReference type="Gramene" id="TuG1812G0700003997.01.T02">
    <property type="protein sequence ID" value="TuG1812G0700003997.01.T02"/>
    <property type="gene ID" value="TuG1812G0700003997.01"/>
</dbReference>
<feature type="compositionally biased region" description="Low complexity" evidence="1">
    <location>
        <begin position="1"/>
        <end position="13"/>
    </location>
</feature>
<reference evidence="3" key="1">
    <citation type="journal article" date="2013" name="Nature">
        <title>Draft genome of the wheat A-genome progenitor Triticum urartu.</title>
        <authorList>
            <person name="Ling H.Q."/>
            <person name="Zhao S."/>
            <person name="Liu D."/>
            <person name="Wang J."/>
            <person name="Sun H."/>
            <person name="Zhang C."/>
            <person name="Fan H."/>
            <person name="Li D."/>
            <person name="Dong L."/>
            <person name="Tao Y."/>
            <person name="Gao C."/>
            <person name="Wu H."/>
            <person name="Li Y."/>
            <person name="Cui Y."/>
            <person name="Guo X."/>
            <person name="Zheng S."/>
            <person name="Wang B."/>
            <person name="Yu K."/>
            <person name="Liang Q."/>
            <person name="Yang W."/>
            <person name="Lou X."/>
            <person name="Chen J."/>
            <person name="Feng M."/>
            <person name="Jian J."/>
            <person name="Zhang X."/>
            <person name="Luo G."/>
            <person name="Jiang Y."/>
            <person name="Liu J."/>
            <person name="Wang Z."/>
            <person name="Sha Y."/>
            <person name="Zhang B."/>
            <person name="Wu H."/>
            <person name="Tang D."/>
            <person name="Shen Q."/>
            <person name="Xue P."/>
            <person name="Zou S."/>
            <person name="Wang X."/>
            <person name="Liu X."/>
            <person name="Wang F."/>
            <person name="Yang Y."/>
            <person name="An X."/>
            <person name="Dong Z."/>
            <person name="Zhang K."/>
            <person name="Zhang X."/>
            <person name="Luo M.C."/>
            <person name="Dvorak J."/>
            <person name="Tong Y."/>
            <person name="Wang J."/>
            <person name="Yang H."/>
            <person name="Li Z."/>
            <person name="Wang D."/>
            <person name="Zhang A."/>
            <person name="Wang J."/>
        </authorList>
    </citation>
    <scope>NUCLEOTIDE SEQUENCE</scope>
    <source>
        <strain evidence="3">cv. G1812</strain>
    </source>
</reference>
<dbReference type="EnsemblPlants" id="TuG1812G0700003997.01.T02">
    <property type="protein sequence ID" value="TuG1812G0700003997.01.T02"/>
    <property type="gene ID" value="TuG1812G0700003997.01"/>
</dbReference>
<keyword evidence="3" id="KW-1185">Reference proteome</keyword>
<evidence type="ECO:0000313" key="2">
    <source>
        <dbReference type="EnsemblPlants" id="TuG1812G0700003997.01.T02"/>
    </source>
</evidence>
<evidence type="ECO:0000313" key="3">
    <source>
        <dbReference type="Proteomes" id="UP000015106"/>
    </source>
</evidence>
<accession>A0A8R7R593</accession>
<protein>
    <submittedName>
        <fullName evidence="2">Uncharacterized protein</fullName>
    </submittedName>
</protein>
<dbReference type="Proteomes" id="UP000015106">
    <property type="component" value="Chromosome 7"/>
</dbReference>
<proteinExistence type="predicted"/>
<evidence type="ECO:0000256" key="1">
    <source>
        <dbReference type="SAM" id="MobiDB-lite"/>
    </source>
</evidence>
<feature type="region of interest" description="Disordered" evidence="1">
    <location>
        <begin position="1"/>
        <end position="21"/>
    </location>
</feature>
<organism evidence="2 3">
    <name type="scientific">Triticum urartu</name>
    <name type="common">Red wild einkorn</name>
    <name type="synonym">Crithodium urartu</name>
    <dbReference type="NCBI Taxonomy" id="4572"/>
    <lineage>
        <taxon>Eukaryota</taxon>
        <taxon>Viridiplantae</taxon>
        <taxon>Streptophyta</taxon>
        <taxon>Embryophyta</taxon>
        <taxon>Tracheophyta</taxon>
        <taxon>Spermatophyta</taxon>
        <taxon>Magnoliopsida</taxon>
        <taxon>Liliopsida</taxon>
        <taxon>Poales</taxon>
        <taxon>Poaceae</taxon>
        <taxon>BOP clade</taxon>
        <taxon>Pooideae</taxon>
        <taxon>Triticodae</taxon>
        <taxon>Triticeae</taxon>
        <taxon>Triticinae</taxon>
        <taxon>Triticum</taxon>
    </lineage>
</organism>
<reference evidence="2" key="3">
    <citation type="submission" date="2022-06" db="UniProtKB">
        <authorList>
            <consortium name="EnsemblPlants"/>
        </authorList>
    </citation>
    <scope>IDENTIFICATION</scope>
</reference>
<dbReference type="AlphaFoldDB" id="A0A8R7R593"/>
<reference evidence="2" key="2">
    <citation type="submission" date="2018-03" db="EMBL/GenBank/DDBJ databases">
        <title>The Triticum urartu genome reveals the dynamic nature of wheat genome evolution.</title>
        <authorList>
            <person name="Ling H."/>
            <person name="Ma B."/>
            <person name="Shi X."/>
            <person name="Liu H."/>
            <person name="Dong L."/>
            <person name="Sun H."/>
            <person name="Cao Y."/>
            <person name="Gao Q."/>
            <person name="Zheng S."/>
            <person name="Li Y."/>
            <person name="Yu Y."/>
            <person name="Du H."/>
            <person name="Qi M."/>
            <person name="Li Y."/>
            <person name="Yu H."/>
            <person name="Cui Y."/>
            <person name="Wang N."/>
            <person name="Chen C."/>
            <person name="Wu H."/>
            <person name="Zhao Y."/>
            <person name="Zhang J."/>
            <person name="Li Y."/>
            <person name="Zhou W."/>
            <person name="Zhang B."/>
            <person name="Hu W."/>
            <person name="Eijk M."/>
            <person name="Tang J."/>
            <person name="Witsenboer H."/>
            <person name="Zhao S."/>
            <person name="Li Z."/>
            <person name="Zhang A."/>
            <person name="Wang D."/>
            <person name="Liang C."/>
        </authorList>
    </citation>
    <scope>NUCLEOTIDE SEQUENCE [LARGE SCALE GENOMIC DNA]</scope>
    <source>
        <strain evidence="2">cv. G1812</strain>
    </source>
</reference>
<name>A0A8R7R593_TRIUA</name>